<dbReference type="Proteomes" id="UP000682877">
    <property type="component" value="Chromosome 6"/>
</dbReference>
<comment type="subcellular location">
    <subcellularLocation>
        <location evidence="10">Membrane</location>
        <topology evidence="10">Multi-pass membrane protein</topology>
    </subcellularLocation>
</comment>
<comment type="catalytic activity">
    <reaction evidence="9 10">
        <text>squalene + reduced [NADPH--hemoprotein reductase] + O2 = (S)-2,3-epoxysqualene + oxidized [NADPH--hemoprotein reductase] + H2O + H(+)</text>
        <dbReference type="Rhea" id="RHEA:25282"/>
        <dbReference type="Rhea" id="RHEA-COMP:11964"/>
        <dbReference type="Rhea" id="RHEA-COMP:11965"/>
        <dbReference type="ChEBI" id="CHEBI:15377"/>
        <dbReference type="ChEBI" id="CHEBI:15378"/>
        <dbReference type="ChEBI" id="CHEBI:15379"/>
        <dbReference type="ChEBI" id="CHEBI:15440"/>
        <dbReference type="ChEBI" id="CHEBI:15441"/>
        <dbReference type="ChEBI" id="CHEBI:57618"/>
        <dbReference type="ChEBI" id="CHEBI:58210"/>
        <dbReference type="EC" id="1.14.14.17"/>
    </reaction>
</comment>
<dbReference type="GO" id="GO:0004506">
    <property type="term" value="F:squalene monooxygenase activity"/>
    <property type="evidence" value="ECO:0007669"/>
    <property type="project" value="UniProtKB-UniRule"/>
</dbReference>
<protein>
    <recommendedName>
        <fullName evidence="4 10">Squalene monooxygenase</fullName>
        <ecNumber evidence="4 10">1.14.14.17</ecNumber>
    </recommendedName>
</protein>
<name>A0A8S2AJQ9_ARAAE</name>
<evidence type="ECO:0000256" key="10">
    <source>
        <dbReference type="RuleBase" id="RU367121"/>
    </source>
</evidence>
<comment type="caution">
    <text evidence="10">Lacks conserved residue(s) required for the propagation of feature annotation.</text>
</comment>
<comment type="function">
    <text evidence="10">Catalyzes the stereospecific oxidation of squalene to (S)-2,3-epoxysqualene, and is considered to be a rate-limiting enzyme in steroid biosynthesis.</text>
</comment>
<evidence type="ECO:0000256" key="5">
    <source>
        <dbReference type="ARBA" id="ARBA00022630"/>
    </source>
</evidence>
<dbReference type="GO" id="GO:0071949">
    <property type="term" value="F:FAD binding"/>
    <property type="evidence" value="ECO:0007669"/>
    <property type="project" value="InterPro"/>
</dbReference>
<dbReference type="PANTHER" id="PTHR10835:SF20">
    <property type="entry name" value="SQUALENE EPOXIDASE 4"/>
    <property type="match status" value="1"/>
</dbReference>
<dbReference type="GO" id="GO:0016126">
    <property type="term" value="P:sterol biosynthetic process"/>
    <property type="evidence" value="ECO:0007669"/>
    <property type="project" value="UniProtKB-UniRule"/>
</dbReference>
<comment type="similarity">
    <text evidence="3 10">Belongs to the squalene monooxygenase family.</text>
</comment>
<dbReference type="AlphaFoldDB" id="A0A8S2AJQ9"/>
<evidence type="ECO:0000313" key="14">
    <source>
        <dbReference type="Proteomes" id="UP000682877"/>
    </source>
</evidence>
<dbReference type="InterPro" id="IPR013698">
    <property type="entry name" value="Squalene_epoxidase"/>
</dbReference>
<sequence>MTMTYAWLWTLLAFVLTWMIFHLIKMKKAATEDVEAEAEERSDGATDVIIVGAGVAGASLAYALAKDGRRVHVIERDLKEPQRFMGELMQAGGRFMLAQLGLEDCLEEIDAQEAKSLAIYKDGKHATLPFPDDKKFPHEPVGRLLRNGRLVQRLRQKTASLSNVQLEEGTVKSLIEEKGVVKGVTYKNSAGEETTAFAPLTVVCDGCYSNLRRSLVDNNTVTEVPADSIPSIANGELSTFLKKSMAPQIPETGNLREIFLKGIEEGLPEIKSTATKSMSARLCDKRGVIVLGDAFNMRHPIIASGMMVALSDICILRNLLRPLPNLSNTKRVSDIVNSFYIIRKPMSATVNTLASIFSQVLVATTDEAREGMRQGCFNYLARGDFKTAGLMTILGGMNPHPLTLVLHLVAITLTSMGHLLSPFPSPRRFWHSLRLFVWALQMLGAHLVDEGFKEMLIPTNAARYRRTYIATTTV</sequence>
<dbReference type="Pfam" id="PF08491">
    <property type="entry name" value="SE"/>
    <property type="match status" value="1"/>
</dbReference>
<feature type="transmembrane region" description="Helical" evidence="10">
    <location>
        <begin position="6"/>
        <end position="24"/>
    </location>
</feature>
<feature type="domain" description="Squalene epoxidase" evidence="12">
    <location>
        <begin position="222"/>
        <end position="429"/>
    </location>
</feature>
<dbReference type="InterPro" id="IPR002938">
    <property type="entry name" value="FAD-bd"/>
</dbReference>
<accession>A0A8S2AJQ9</accession>
<evidence type="ECO:0000313" key="13">
    <source>
        <dbReference type="EMBL" id="CAE6117793.1"/>
    </source>
</evidence>
<dbReference type="PRINTS" id="PR00420">
    <property type="entry name" value="RNGMNOXGNASE"/>
</dbReference>
<dbReference type="PANTHER" id="PTHR10835">
    <property type="entry name" value="SQUALENE MONOOXYGENASE"/>
    <property type="match status" value="1"/>
</dbReference>
<dbReference type="Gene3D" id="3.50.50.60">
    <property type="entry name" value="FAD/NAD(P)-binding domain"/>
    <property type="match status" value="1"/>
</dbReference>
<evidence type="ECO:0000256" key="4">
    <source>
        <dbReference type="ARBA" id="ARBA00012312"/>
    </source>
</evidence>
<dbReference type="InterPro" id="IPR036188">
    <property type="entry name" value="FAD/NAD-bd_sf"/>
</dbReference>
<dbReference type="SUPFAM" id="SSF51905">
    <property type="entry name" value="FAD/NAD(P)-binding domain"/>
    <property type="match status" value="1"/>
</dbReference>
<feature type="domain" description="FAD-binding" evidence="11">
    <location>
        <begin position="46"/>
        <end position="215"/>
    </location>
</feature>
<dbReference type="GO" id="GO:0005783">
    <property type="term" value="C:endoplasmic reticulum"/>
    <property type="evidence" value="ECO:0007669"/>
    <property type="project" value="TreeGrafter"/>
</dbReference>
<evidence type="ECO:0000256" key="2">
    <source>
        <dbReference type="ARBA" id="ARBA00005018"/>
    </source>
</evidence>
<comment type="cofactor">
    <cofactor evidence="1 10">
        <name>FAD</name>
        <dbReference type="ChEBI" id="CHEBI:57692"/>
    </cofactor>
</comment>
<evidence type="ECO:0000256" key="7">
    <source>
        <dbReference type="ARBA" id="ARBA00023002"/>
    </source>
</evidence>
<reference evidence="13" key="1">
    <citation type="submission" date="2021-01" db="EMBL/GenBank/DDBJ databases">
        <authorList>
            <person name="Bezrukov I."/>
        </authorList>
    </citation>
    <scope>NUCLEOTIDE SEQUENCE</scope>
</reference>
<keyword evidence="10" id="KW-0812">Transmembrane</keyword>
<evidence type="ECO:0000256" key="3">
    <source>
        <dbReference type="ARBA" id="ARBA00008802"/>
    </source>
</evidence>
<organism evidence="13 14">
    <name type="scientific">Arabidopsis arenosa</name>
    <name type="common">Sand rock-cress</name>
    <name type="synonym">Cardaminopsis arenosa</name>
    <dbReference type="NCBI Taxonomy" id="38785"/>
    <lineage>
        <taxon>Eukaryota</taxon>
        <taxon>Viridiplantae</taxon>
        <taxon>Streptophyta</taxon>
        <taxon>Embryophyta</taxon>
        <taxon>Tracheophyta</taxon>
        <taxon>Spermatophyta</taxon>
        <taxon>Magnoliopsida</taxon>
        <taxon>eudicotyledons</taxon>
        <taxon>Gunneridae</taxon>
        <taxon>Pentapetalae</taxon>
        <taxon>rosids</taxon>
        <taxon>malvids</taxon>
        <taxon>Brassicales</taxon>
        <taxon>Brassicaceae</taxon>
        <taxon>Camelineae</taxon>
        <taxon>Arabidopsis</taxon>
    </lineage>
</organism>
<evidence type="ECO:0000256" key="9">
    <source>
        <dbReference type="ARBA" id="ARBA00048658"/>
    </source>
</evidence>
<keyword evidence="5 10" id="KW-0285">Flavoprotein</keyword>
<comment type="pathway">
    <text evidence="2">Terpene metabolism; lanosterol biosynthesis; lanosterol from farnesyl diphosphate: step 2/3.</text>
</comment>
<evidence type="ECO:0000256" key="8">
    <source>
        <dbReference type="ARBA" id="ARBA00023136"/>
    </source>
</evidence>
<evidence type="ECO:0000259" key="12">
    <source>
        <dbReference type="Pfam" id="PF08491"/>
    </source>
</evidence>
<keyword evidence="8 10" id="KW-0472">Membrane</keyword>
<gene>
    <name evidence="13" type="ORF">AARE701A_LOCUS16001</name>
</gene>
<dbReference type="EMBL" id="LR999456">
    <property type="protein sequence ID" value="CAE6117793.1"/>
    <property type="molecule type" value="Genomic_DNA"/>
</dbReference>
<evidence type="ECO:0000256" key="1">
    <source>
        <dbReference type="ARBA" id="ARBA00001974"/>
    </source>
</evidence>
<dbReference type="Pfam" id="PF01494">
    <property type="entry name" value="FAD_binding_3"/>
    <property type="match status" value="1"/>
</dbReference>
<keyword evidence="10" id="KW-1133">Transmembrane helix</keyword>
<keyword evidence="14" id="KW-1185">Reference proteome</keyword>
<keyword evidence="6 10" id="KW-0274">FAD</keyword>
<evidence type="ECO:0000256" key="6">
    <source>
        <dbReference type="ARBA" id="ARBA00022827"/>
    </source>
</evidence>
<dbReference type="InterPro" id="IPR040125">
    <property type="entry name" value="Squalene_monox"/>
</dbReference>
<proteinExistence type="inferred from homology"/>
<dbReference type="EC" id="1.14.14.17" evidence="4 10"/>
<keyword evidence="7 10" id="KW-0560">Oxidoreductase</keyword>
<dbReference type="GO" id="GO:0016020">
    <property type="term" value="C:membrane"/>
    <property type="evidence" value="ECO:0007669"/>
    <property type="project" value="UniProtKB-SubCell"/>
</dbReference>
<evidence type="ECO:0000259" key="11">
    <source>
        <dbReference type="Pfam" id="PF01494"/>
    </source>
</evidence>